<dbReference type="RefSeq" id="WP_337333890.1">
    <property type="nucleotide sequence ID" value="NZ_JBBDHC010000001.1"/>
</dbReference>
<dbReference type="SUPFAM" id="SSF52833">
    <property type="entry name" value="Thioredoxin-like"/>
    <property type="match status" value="1"/>
</dbReference>
<dbReference type="InterPro" id="IPR036249">
    <property type="entry name" value="Thioredoxin-like_sf"/>
</dbReference>
<evidence type="ECO:0000256" key="6">
    <source>
        <dbReference type="PROSITE-ProRule" id="PRU01282"/>
    </source>
</evidence>
<dbReference type="PROSITE" id="PS51353">
    <property type="entry name" value="ARSC"/>
    <property type="match status" value="1"/>
</dbReference>
<dbReference type="CDD" id="cd03034">
    <property type="entry name" value="ArsC_ArsC"/>
    <property type="match status" value="1"/>
</dbReference>
<accession>A0AAW9R1W7</accession>
<comment type="catalytic activity">
    <reaction evidence="7">
        <text>[glutaredoxin]-dithiol + arsenate + glutathione + H(+) = glutathionyl-S-S-[glutaredoxin] + arsenite + H2O</text>
        <dbReference type="Rhea" id="RHEA:22016"/>
        <dbReference type="Rhea" id="RHEA-COMP:10729"/>
        <dbReference type="Rhea" id="RHEA-COMP:17668"/>
        <dbReference type="ChEBI" id="CHEBI:15377"/>
        <dbReference type="ChEBI" id="CHEBI:15378"/>
        <dbReference type="ChEBI" id="CHEBI:29242"/>
        <dbReference type="ChEBI" id="CHEBI:29950"/>
        <dbReference type="ChEBI" id="CHEBI:48597"/>
        <dbReference type="ChEBI" id="CHEBI:57925"/>
        <dbReference type="ChEBI" id="CHEBI:146199"/>
        <dbReference type="EC" id="1.20.4.1"/>
    </reaction>
</comment>
<keyword evidence="9" id="KW-1185">Reference proteome</keyword>
<dbReference type="GO" id="GO:0046685">
    <property type="term" value="P:response to arsenic-containing substance"/>
    <property type="evidence" value="ECO:0007669"/>
    <property type="project" value="UniProtKB-KW"/>
</dbReference>
<dbReference type="EC" id="1.20.4.1" evidence="4 7"/>
<dbReference type="Gene3D" id="3.40.30.10">
    <property type="entry name" value="Glutaredoxin"/>
    <property type="match status" value="1"/>
</dbReference>
<gene>
    <name evidence="8" type="primary">arsC</name>
    <name evidence="8" type="ORF">WB794_00580</name>
</gene>
<organism evidence="8 9">
    <name type="scientific">Denitratimonas tolerans</name>
    <dbReference type="NCBI Taxonomy" id="1338420"/>
    <lineage>
        <taxon>Bacteria</taxon>
        <taxon>Pseudomonadati</taxon>
        <taxon>Pseudomonadota</taxon>
        <taxon>Gammaproteobacteria</taxon>
        <taxon>Lysobacterales</taxon>
        <taxon>Lysobacteraceae</taxon>
        <taxon>Denitratimonas</taxon>
    </lineage>
</organism>
<dbReference type="Pfam" id="PF03960">
    <property type="entry name" value="ArsC"/>
    <property type="match status" value="1"/>
</dbReference>
<protein>
    <recommendedName>
        <fullName evidence="5 7">Arsenate reductase</fullName>
        <ecNumber evidence="4 7">1.20.4.1</ecNumber>
    </recommendedName>
</protein>
<dbReference type="NCBIfam" id="TIGR00014">
    <property type="entry name" value="arsC"/>
    <property type="match status" value="1"/>
</dbReference>
<name>A0AAW9R1W7_9GAMM</name>
<dbReference type="PANTHER" id="PTHR30041:SF5">
    <property type="entry name" value="ARSENATE REDUCTASE-RELATED"/>
    <property type="match status" value="1"/>
</dbReference>
<keyword evidence="2" id="KW-0059">Arsenical resistance</keyword>
<evidence type="ECO:0000256" key="4">
    <source>
        <dbReference type="ARBA" id="ARBA00038969"/>
    </source>
</evidence>
<evidence type="ECO:0000256" key="3">
    <source>
        <dbReference type="ARBA" id="ARBA00023002"/>
    </source>
</evidence>
<dbReference type="PANTHER" id="PTHR30041">
    <property type="entry name" value="ARSENATE REDUCTASE"/>
    <property type="match status" value="1"/>
</dbReference>
<evidence type="ECO:0000256" key="7">
    <source>
        <dbReference type="RuleBase" id="RU362029"/>
    </source>
</evidence>
<dbReference type="InterPro" id="IPR006659">
    <property type="entry name" value="Arsenate_reductase"/>
</dbReference>
<evidence type="ECO:0000256" key="2">
    <source>
        <dbReference type="ARBA" id="ARBA00022849"/>
    </source>
</evidence>
<keyword evidence="3 7" id="KW-0560">Oxidoreductase</keyword>
<dbReference type="GO" id="GO:0008794">
    <property type="term" value="F:arsenate reductase (glutaredoxin) activity"/>
    <property type="evidence" value="ECO:0007669"/>
    <property type="project" value="UniProtKB-UniRule"/>
</dbReference>
<comment type="similarity">
    <text evidence="1 6 7">Belongs to the ArsC family.</text>
</comment>
<reference evidence="8 9" key="1">
    <citation type="journal article" date="2016" name="Antonie Van Leeuwenhoek">
        <title>Denitratimonas tolerans gen. nov., sp. nov., a denitrifying bacterium isolated from a bioreactor for tannery wastewater treatment.</title>
        <authorList>
            <person name="Han S.I."/>
            <person name="Kim J.O."/>
            <person name="Lee Y.R."/>
            <person name="Ekpeghere K.I."/>
            <person name="Koh S.C."/>
            <person name="Whang K.S."/>
        </authorList>
    </citation>
    <scope>NUCLEOTIDE SEQUENCE [LARGE SCALE GENOMIC DNA]</scope>
    <source>
        <strain evidence="8 9">KACC 17565</strain>
    </source>
</reference>
<dbReference type="InterPro" id="IPR006660">
    <property type="entry name" value="Arsenate_reductase-like"/>
</dbReference>
<evidence type="ECO:0000256" key="1">
    <source>
        <dbReference type="ARBA" id="ARBA00007198"/>
    </source>
</evidence>
<evidence type="ECO:0000313" key="9">
    <source>
        <dbReference type="Proteomes" id="UP001364472"/>
    </source>
</evidence>
<evidence type="ECO:0000313" key="8">
    <source>
        <dbReference type="EMBL" id="MEJ1248178.1"/>
    </source>
</evidence>
<dbReference type="Proteomes" id="UP001364472">
    <property type="component" value="Unassembled WGS sequence"/>
</dbReference>
<comment type="caution">
    <text evidence="8">The sequence shown here is derived from an EMBL/GenBank/DDBJ whole genome shotgun (WGS) entry which is preliminary data.</text>
</comment>
<proteinExistence type="inferred from homology"/>
<dbReference type="EMBL" id="JBBDHC010000001">
    <property type="protein sequence ID" value="MEJ1248178.1"/>
    <property type="molecule type" value="Genomic_DNA"/>
</dbReference>
<evidence type="ECO:0000256" key="5">
    <source>
        <dbReference type="ARBA" id="ARBA00039879"/>
    </source>
</evidence>
<sequence length="115" mass="12425">MRYVIYHNPACGTSRNALAILREAGIEPEIVLYLQTPLDVAQLRALGEALGEPARALLRSKEALCAELGLDAPDASDARIFAAIAAHPILFNRPIVSGPRGTRVCRPAEVVRELI</sequence>
<dbReference type="AlphaFoldDB" id="A0AAW9R1W7"/>